<feature type="transmembrane region" description="Helical" evidence="8">
    <location>
        <begin position="313"/>
        <end position="334"/>
    </location>
</feature>
<protein>
    <submittedName>
        <fullName evidence="10">Amino acid transporter, transmembrane domain-containing protein</fullName>
    </submittedName>
</protein>
<evidence type="ECO:0000256" key="8">
    <source>
        <dbReference type="SAM" id="Phobius"/>
    </source>
</evidence>
<evidence type="ECO:0000256" key="6">
    <source>
        <dbReference type="ARBA" id="ARBA00023136"/>
    </source>
</evidence>
<comment type="subcellular location">
    <subcellularLocation>
        <location evidence="1">Membrane</location>
    </subcellularLocation>
</comment>
<proteinExistence type="predicted"/>
<dbReference type="Pfam" id="PF01490">
    <property type="entry name" value="Aa_trans"/>
    <property type="match status" value="1"/>
</dbReference>
<feature type="domain" description="Amino acid transporter transmembrane" evidence="9">
    <location>
        <begin position="28"/>
        <end position="460"/>
    </location>
</feature>
<feature type="transmembrane region" description="Helical" evidence="8">
    <location>
        <begin position="435"/>
        <end position="456"/>
    </location>
</feature>
<keyword evidence="6 8" id="KW-0472">Membrane</keyword>
<name>A0A2U1QLV1_ARTAN</name>
<dbReference type="GO" id="GO:0006865">
    <property type="term" value="P:amino acid transport"/>
    <property type="evidence" value="ECO:0007669"/>
    <property type="project" value="UniProtKB-KW"/>
</dbReference>
<evidence type="ECO:0000256" key="1">
    <source>
        <dbReference type="ARBA" id="ARBA00004370"/>
    </source>
</evidence>
<organism evidence="10 11">
    <name type="scientific">Artemisia annua</name>
    <name type="common">Sweet wormwood</name>
    <dbReference type="NCBI Taxonomy" id="35608"/>
    <lineage>
        <taxon>Eukaryota</taxon>
        <taxon>Viridiplantae</taxon>
        <taxon>Streptophyta</taxon>
        <taxon>Embryophyta</taxon>
        <taxon>Tracheophyta</taxon>
        <taxon>Spermatophyta</taxon>
        <taxon>Magnoliopsida</taxon>
        <taxon>eudicotyledons</taxon>
        <taxon>Gunneridae</taxon>
        <taxon>Pentapetalae</taxon>
        <taxon>asterids</taxon>
        <taxon>campanulids</taxon>
        <taxon>Asterales</taxon>
        <taxon>Asteraceae</taxon>
        <taxon>Asteroideae</taxon>
        <taxon>Anthemideae</taxon>
        <taxon>Artemisiinae</taxon>
        <taxon>Artemisia</taxon>
    </lineage>
</organism>
<feature type="region of interest" description="Disordered" evidence="7">
    <location>
        <begin position="1"/>
        <end position="22"/>
    </location>
</feature>
<sequence length="465" mass="51971">MAGEEFNEEEEEEEHEKPLLQNSPHKYTGTLWTALAHIITGVIGSGVLSLAWSMAQLGWIAGPLSLLLFASFNLVSASILSDVHVYTKPNDGTTTMNRSYLQAVRTILGYKNGLVCACLVYFSIFKTGVVYTLTCATSMRAIWQSNCYHKEGHAAACEFEDKHYMLMFGIVQIVVSQIPNIFHTKWLSIIAAVMSFTYSFIGMGLGLAQVIVQGNVEGSISGISTANSTQKVWLVAQALGDIAFAFNFSIILLEIQSTLKSPPSQEVTMKKASTIAISTTTMFYLFCGGFGYAAFGDSTPGNLLTGFGFYEPYWLVDFGNACIVLHLVGGYQIYSQTLFAIVERWYAEKFPESEFARDIQSLKVSFFPEFRINPLRLCFRTIYVIFTMGVAMLFPYFNEVVAFAGSIIFWPLTIYFPVEMYFVQKKIVPWSRKWILLRVYSTFCLIVTTFTLAGSIEGLIAKRFG</sequence>
<comment type="caution">
    <text evidence="10">The sequence shown here is derived from an EMBL/GenBank/DDBJ whole genome shotgun (WGS) entry which is preliminary data.</text>
</comment>
<dbReference type="EMBL" id="PKPP01000041">
    <property type="protein sequence ID" value="PWA98962.1"/>
    <property type="molecule type" value="Genomic_DNA"/>
</dbReference>
<keyword evidence="4" id="KW-0029">Amino-acid transport</keyword>
<accession>A0A2U1QLV1</accession>
<feature type="compositionally biased region" description="Acidic residues" evidence="7">
    <location>
        <begin position="1"/>
        <end position="14"/>
    </location>
</feature>
<dbReference type="Proteomes" id="UP000245207">
    <property type="component" value="Unassembled WGS sequence"/>
</dbReference>
<feature type="transmembrane region" description="Helical" evidence="8">
    <location>
        <begin position="59"/>
        <end position="80"/>
    </location>
</feature>
<feature type="transmembrane region" description="Helical" evidence="8">
    <location>
        <begin position="232"/>
        <end position="253"/>
    </location>
</feature>
<feature type="transmembrane region" description="Helical" evidence="8">
    <location>
        <begin position="31"/>
        <end position="52"/>
    </location>
</feature>
<feature type="transmembrane region" description="Helical" evidence="8">
    <location>
        <begin position="403"/>
        <end position="423"/>
    </location>
</feature>
<dbReference type="OrthoDB" id="40134at2759"/>
<evidence type="ECO:0000259" key="9">
    <source>
        <dbReference type="Pfam" id="PF01490"/>
    </source>
</evidence>
<evidence type="ECO:0000313" key="11">
    <source>
        <dbReference type="Proteomes" id="UP000245207"/>
    </source>
</evidence>
<reference evidence="10 11" key="1">
    <citation type="journal article" date="2018" name="Mol. Plant">
        <title>The genome of Artemisia annua provides insight into the evolution of Asteraceae family and artemisinin biosynthesis.</title>
        <authorList>
            <person name="Shen Q."/>
            <person name="Zhang L."/>
            <person name="Liao Z."/>
            <person name="Wang S."/>
            <person name="Yan T."/>
            <person name="Shi P."/>
            <person name="Liu M."/>
            <person name="Fu X."/>
            <person name="Pan Q."/>
            <person name="Wang Y."/>
            <person name="Lv Z."/>
            <person name="Lu X."/>
            <person name="Zhang F."/>
            <person name="Jiang W."/>
            <person name="Ma Y."/>
            <person name="Chen M."/>
            <person name="Hao X."/>
            <person name="Li L."/>
            <person name="Tang Y."/>
            <person name="Lv G."/>
            <person name="Zhou Y."/>
            <person name="Sun X."/>
            <person name="Brodelius P.E."/>
            <person name="Rose J.K.C."/>
            <person name="Tang K."/>
        </authorList>
    </citation>
    <scope>NUCLEOTIDE SEQUENCE [LARGE SCALE GENOMIC DNA]</scope>
    <source>
        <strain evidence="11">cv. Huhao1</strain>
        <tissue evidence="10">Leaf</tissue>
    </source>
</reference>
<feature type="transmembrane region" description="Helical" evidence="8">
    <location>
        <begin position="274"/>
        <end position="293"/>
    </location>
</feature>
<keyword evidence="5 8" id="KW-1133">Transmembrane helix</keyword>
<evidence type="ECO:0000256" key="3">
    <source>
        <dbReference type="ARBA" id="ARBA00022692"/>
    </source>
</evidence>
<keyword evidence="3 8" id="KW-0812">Transmembrane</keyword>
<gene>
    <name evidence="10" type="ORF">CTI12_AA013690</name>
</gene>
<evidence type="ECO:0000256" key="4">
    <source>
        <dbReference type="ARBA" id="ARBA00022970"/>
    </source>
</evidence>
<evidence type="ECO:0000313" key="10">
    <source>
        <dbReference type="EMBL" id="PWA98962.1"/>
    </source>
</evidence>
<feature type="transmembrane region" description="Helical" evidence="8">
    <location>
        <begin position="377"/>
        <end position="397"/>
    </location>
</feature>
<dbReference type="InterPro" id="IPR013057">
    <property type="entry name" value="AA_transpt_TM"/>
</dbReference>
<evidence type="ECO:0000256" key="7">
    <source>
        <dbReference type="SAM" id="MobiDB-lite"/>
    </source>
</evidence>
<keyword evidence="11" id="KW-1185">Reference proteome</keyword>
<dbReference type="STRING" id="35608.A0A2U1QLV1"/>
<evidence type="ECO:0000256" key="2">
    <source>
        <dbReference type="ARBA" id="ARBA00022448"/>
    </source>
</evidence>
<dbReference type="GO" id="GO:0016020">
    <property type="term" value="C:membrane"/>
    <property type="evidence" value="ECO:0007669"/>
    <property type="project" value="UniProtKB-SubCell"/>
</dbReference>
<evidence type="ECO:0000256" key="5">
    <source>
        <dbReference type="ARBA" id="ARBA00022989"/>
    </source>
</evidence>
<dbReference type="AlphaFoldDB" id="A0A2U1QLV1"/>
<keyword evidence="2" id="KW-0813">Transport</keyword>
<dbReference type="PANTHER" id="PTHR48017">
    <property type="entry name" value="OS05G0424000 PROTEIN-RELATED"/>
    <property type="match status" value="1"/>
</dbReference>
<feature type="transmembrane region" description="Helical" evidence="8">
    <location>
        <begin position="189"/>
        <end position="212"/>
    </location>
</feature>